<reference evidence="2 3" key="1">
    <citation type="journal article" date="2021" name="Elife">
        <title>Chloroplast acquisition without the gene transfer in kleptoplastic sea slugs, Plakobranchus ocellatus.</title>
        <authorList>
            <person name="Maeda T."/>
            <person name="Takahashi S."/>
            <person name="Yoshida T."/>
            <person name="Shimamura S."/>
            <person name="Takaki Y."/>
            <person name="Nagai Y."/>
            <person name="Toyoda A."/>
            <person name="Suzuki Y."/>
            <person name="Arimoto A."/>
            <person name="Ishii H."/>
            <person name="Satoh N."/>
            <person name="Nishiyama T."/>
            <person name="Hasebe M."/>
            <person name="Maruyama T."/>
            <person name="Minagawa J."/>
            <person name="Obokata J."/>
            <person name="Shigenobu S."/>
        </authorList>
    </citation>
    <scope>NUCLEOTIDE SEQUENCE [LARGE SCALE GENOMIC DNA]</scope>
</reference>
<evidence type="ECO:0000256" key="1">
    <source>
        <dbReference type="SAM" id="MobiDB-lite"/>
    </source>
</evidence>
<feature type="region of interest" description="Disordered" evidence="1">
    <location>
        <begin position="69"/>
        <end position="98"/>
    </location>
</feature>
<name>A0AAV4ISE1_9GAST</name>
<dbReference type="Proteomes" id="UP000762676">
    <property type="component" value="Unassembled WGS sequence"/>
</dbReference>
<accession>A0AAV4ISE1</accession>
<dbReference type="AlphaFoldDB" id="A0AAV4ISE1"/>
<protein>
    <submittedName>
        <fullName evidence="2">Uncharacterized protein</fullName>
    </submittedName>
</protein>
<evidence type="ECO:0000313" key="2">
    <source>
        <dbReference type="EMBL" id="GFS12323.1"/>
    </source>
</evidence>
<dbReference type="EMBL" id="BMAT01002710">
    <property type="protein sequence ID" value="GFS12323.1"/>
    <property type="molecule type" value="Genomic_DNA"/>
</dbReference>
<proteinExistence type="predicted"/>
<keyword evidence="3" id="KW-1185">Reference proteome</keyword>
<sequence>MENQYEKKIRGFEGRCLKGILETRWEHRVTNKEISERTFMRPIVKEVKKRTWGRLGHVLRLSKSRHPLNALTRNPQGARKKGRPQGPWMISVESGRVE</sequence>
<organism evidence="2 3">
    <name type="scientific">Elysia marginata</name>
    <dbReference type="NCBI Taxonomy" id="1093978"/>
    <lineage>
        <taxon>Eukaryota</taxon>
        <taxon>Metazoa</taxon>
        <taxon>Spiralia</taxon>
        <taxon>Lophotrochozoa</taxon>
        <taxon>Mollusca</taxon>
        <taxon>Gastropoda</taxon>
        <taxon>Heterobranchia</taxon>
        <taxon>Euthyneura</taxon>
        <taxon>Panpulmonata</taxon>
        <taxon>Sacoglossa</taxon>
        <taxon>Placobranchoidea</taxon>
        <taxon>Plakobranchidae</taxon>
        <taxon>Elysia</taxon>
    </lineage>
</organism>
<gene>
    <name evidence="2" type="ORF">ElyMa_001369200</name>
</gene>
<comment type="caution">
    <text evidence="2">The sequence shown here is derived from an EMBL/GenBank/DDBJ whole genome shotgun (WGS) entry which is preliminary data.</text>
</comment>
<evidence type="ECO:0000313" key="3">
    <source>
        <dbReference type="Proteomes" id="UP000762676"/>
    </source>
</evidence>